<keyword evidence="2" id="KW-0472">Membrane</keyword>
<keyword evidence="2" id="KW-1133">Transmembrane helix</keyword>
<sequence>MTKKTEKKDVVTTEEEAKIATETEVETTDTAEVTEEKTANDKGVYLRVGAMAMFVGVAALILGSIWSNNSDDIMAAIDSDEESSVITDTAEMEVSEIDTANLLTEEEIAIETAAVTPVETIEQSFTSVATPAPVNNFAMQKQPTFQEMRNQQRETVTKNLQKQREMMKASFEKSDKQRQAMMESARKAQEIQTASFQQPAAKQDPMVEVMEAHRAEVMKMMEERRQKFIKEMNQARTTRS</sequence>
<evidence type="ECO:0000313" key="3">
    <source>
        <dbReference type="EMBL" id="RDH84981.1"/>
    </source>
</evidence>
<proteinExistence type="predicted"/>
<dbReference type="AlphaFoldDB" id="A0A370DJD2"/>
<evidence type="ECO:0000313" key="4">
    <source>
        <dbReference type="Proteomes" id="UP000254266"/>
    </source>
</evidence>
<evidence type="ECO:0000256" key="1">
    <source>
        <dbReference type="SAM" id="MobiDB-lite"/>
    </source>
</evidence>
<feature type="transmembrane region" description="Helical" evidence="2">
    <location>
        <begin position="44"/>
        <end position="66"/>
    </location>
</feature>
<feature type="region of interest" description="Disordered" evidence="1">
    <location>
        <begin position="1"/>
        <end position="22"/>
    </location>
</feature>
<keyword evidence="4" id="KW-1185">Reference proteome</keyword>
<dbReference type="Proteomes" id="UP000254266">
    <property type="component" value="Unassembled WGS sequence"/>
</dbReference>
<evidence type="ECO:0000256" key="2">
    <source>
        <dbReference type="SAM" id="Phobius"/>
    </source>
</evidence>
<feature type="compositionally biased region" description="Basic and acidic residues" evidence="1">
    <location>
        <begin position="1"/>
        <end position="21"/>
    </location>
</feature>
<name>A0A370DJD2_9GAMM</name>
<organism evidence="3 4">
    <name type="scientific">endosymbiont of Galathealinum brachiosum</name>
    <dbReference type="NCBI Taxonomy" id="2200906"/>
    <lineage>
        <taxon>Bacteria</taxon>
        <taxon>Pseudomonadati</taxon>
        <taxon>Pseudomonadota</taxon>
        <taxon>Gammaproteobacteria</taxon>
        <taxon>sulfur-oxidizing symbionts</taxon>
    </lineage>
</organism>
<keyword evidence="2" id="KW-0812">Transmembrane</keyword>
<protein>
    <submittedName>
        <fullName evidence="3">Uncharacterized protein</fullName>
    </submittedName>
</protein>
<dbReference type="EMBL" id="QFXC01000007">
    <property type="protein sequence ID" value="RDH84981.1"/>
    <property type="molecule type" value="Genomic_DNA"/>
</dbReference>
<accession>A0A370DJD2</accession>
<comment type="caution">
    <text evidence="3">The sequence shown here is derived from an EMBL/GenBank/DDBJ whole genome shotgun (WGS) entry which is preliminary data.</text>
</comment>
<reference evidence="3 4" key="1">
    <citation type="journal article" date="2018" name="ISME J.">
        <title>Endosymbiont genomes yield clues of tubeworm success.</title>
        <authorList>
            <person name="Li Y."/>
            <person name="Liles M.R."/>
            <person name="Halanych K.M."/>
        </authorList>
    </citation>
    <scope>NUCLEOTIDE SEQUENCE [LARGE SCALE GENOMIC DNA]</scope>
    <source>
        <strain evidence="3">A1464</strain>
    </source>
</reference>
<gene>
    <name evidence="3" type="ORF">DIZ80_05825</name>
</gene>